<dbReference type="SUPFAM" id="SSF53448">
    <property type="entry name" value="Nucleotide-diphospho-sugar transferases"/>
    <property type="match status" value="1"/>
</dbReference>
<evidence type="ECO:0000313" key="2">
    <source>
        <dbReference type="Proteomes" id="UP000218231"/>
    </source>
</evidence>
<dbReference type="EMBL" id="LIAE01009772">
    <property type="protein sequence ID" value="PAV68334.1"/>
    <property type="molecule type" value="Genomic_DNA"/>
</dbReference>
<accession>A0A2A2K320</accession>
<name>A0A2A2K320_9BILA</name>
<comment type="caution">
    <text evidence="1">The sequence shown here is derived from an EMBL/GenBank/DDBJ whole genome shotgun (WGS) entry which is preliminary data.</text>
</comment>
<dbReference type="InterPro" id="IPR029044">
    <property type="entry name" value="Nucleotide-diphossugar_trans"/>
</dbReference>
<evidence type="ECO:0000313" key="1">
    <source>
        <dbReference type="EMBL" id="PAV68334.1"/>
    </source>
</evidence>
<protein>
    <recommendedName>
        <fullName evidence="3">Glycosyltransferase 2-like domain-containing protein</fullName>
    </recommendedName>
</protein>
<proteinExistence type="predicted"/>
<gene>
    <name evidence="1" type="ORF">WR25_13231</name>
</gene>
<dbReference type="OrthoDB" id="10591074at2759"/>
<dbReference type="AlphaFoldDB" id="A0A2A2K320"/>
<keyword evidence="2" id="KW-1185">Reference proteome</keyword>
<reference evidence="1 2" key="1">
    <citation type="journal article" date="2017" name="Curr. Biol.">
        <title>Genome architecture and evolution of a unichromosomal asexual nematode.</title>
        <authorList>
            <person name="Fradin H."/>
            <person name="Zegar C."/>
            <person name="Gutwein M."/>
            <person name="Lucas J."/>
            <person name="Kovtun M."/>
            <person name="Corcoran D."/>
            <person name="Baugh L.R."/>
            <person name="Kiontke K."/>
            <person name="Gunsalus K."/>
            <person name="Fitch D.H."/>
            <person name="Piano F."/>
        </authorList>
    </citation>
    <scope>NUCLEOTIDE SEQUENCE [LARGE SCALE GENOMIC DNA]</scope>
    <source>
        <strain evidence="1">PF1309</strain>
    </source>
</reference>
<evidence type="ECO:0008006" key="3">
    <source>
        <dbReference type="Google" id="ProtNLM"/>
    </source>
</evidence>
<dbReference type="Proteomes" id="UP000218231">
    <property type="component" value="Unassembled WGS sequence"/>
</dbReference>
<sequence>MLLGMAALDGPGLLLSTDADSVPGADWLQAMIAGCRAADIVAGRVVRTVTRPNPVQDRIEAYFETLHALRRAIDPVAWEATETHHHASSANLGMSVDTYRTLGGFLPMSNGEDGRLLDDAGRAGLRVRRDGASLVYTSDRRVGRVPHGFAGSLRTLDREDESVEVAHPRDVLWQYCRHADARVAFATGDFSALAPAIGLTDDHVLGVARDCANAEAFAMCVVPTPPSGMRRVALAVAEAEVSALCTSQPIGRRAA</sequence>
<organism evidence="1 2">
    <name type="scientific">Diploscapter pachys</name>
    <dbReference type="NCBI Taxonomy" id="2018661"/>
    <lineage>
        <taxon>Eukaryota</taxon>
        <taxon>Metazoa</taxon>
        <taxon>Ecdysozoa</taxon>
        <taxon>Nematoda</taxon>
        <taxon>Chromadorea</taxon>
        <taxon>Rhabditida</taxon>
        <taxon>Rhabditina</taxon>
        <taxon>Rhabditomorpha</taxon>
        <taxon>Rhabditoidea</taxon>
        <taxon>Rhabditidae</taxon>
        <taxon>Diploscapter</taxon>
    </lineage>
</organism>